<dbReference type="EMBL" id="JAMQYH010000002">
    <property type="protein sequence ID" value="KAJ1700209.1"/>
    <property type="molecule type" value="Genomic_DNA"/>
</dbReference>
<feature type="compositionally biased region" description="Basic residues" evidence="1">
    <location>
        <begin position="39"/>
        <end position="48"/>
    </location>
</feature>
<keyword evidence="4" id="KW-1185">Reference proteome</keyword>
<feature type="compositionally biased region" description="Low complexity" evidence="1">
    <location>
        <begin position="1"/>
        <end position="21"/>
    </location>
</feature>
<dbReference type="Pfam" id="PF00583">
    <property type="entry name" value="Acetyltransf_1"/>
    <property type="match status" value="1"/>
</dbReference>
<feature type="domain" description="N-acetyltransferase" evidence="2">
    <location>
        <begin position="136"/>
        <end position="318"/>
    </location>
</feature>
<accession>A0A9Q0CU33</accession>
<dbReference type="SUPFAM" id="SSF55729">
    <property type="entry name" value="Acyl-CoA N-acyltransferases (Nat)"/>
    <property type="match status" value="1"/>
</dbReference>
<dbReference type="PROSITE" id="PS51186">
    <property type="entry name" value="GNAT"/>
    <property type="match status" value="1"/>
</dbReference>
<evidence type="ECO:0000313" key="3">
    <source>
        <dbReference type="EMBL" id="KAJ1700209.1"/>
    </source>
</evidence>
<dbReference type="PANTHER" id="PTHR47489:SF2">
    <property type="entry name" value="GCN5-RELATED N-ACETYLTRANSFERASE 5, CHLOROPLASTIC"/>
    <property type="match status" value="1"/>
</dbReference>
<evidence type="ECO:0000259" key="2">
    <source>
        <dbReference type="PROSITE" id="PS51186"/>
    </source>
</evidence>
<proteinExistence type="predicted"/>
<dbReference type="PANTHER" id="PTHR47489">
    <property type="entry name" value="ACYL-COA N-ACYLTRANSFERASES (NAT) SUPERFAMILY PROTEIN"/>
    <property type="match status" value="1"/>
</dbReference>
<dbReference type="CDD" id="cd04301">
    <property type="entry name" value="NAT_SF"/>
    <property type="match status" value="1"/>
</dbReference>
<comment type="caution">
    <text evidence="3">The sequence shown here is derived from an EMBL/GenBank/DDBJ whole genome shotgun (WGS) entry which is preliminary data.</text>
</comment>
<dbReference type="OrthoDB" id="2017234at2759"/>
<dbReference type="GO" id="GO:0016747">
    <property type="term" value="F:acyltransferase activity, transferring groups other than amino-acyl groups"/>
    <property type="evidence" value="ECO:0007669"/>
    <property type="project" value="InterPro"/>
</dbReference>
<protein>
    <recommendedName>
        <fullName evidence="2">N-acetyltransferase domain-containing protein</fullName>
    </recommendedName>
</protein>
<dbReference type="AlphaFoldDB" id="A0A9Q0CU33"/>
<evidence type="ECO:0000256" key="1">
    <source>
        <dbReference type="SAM" id="MobiDB-lite"/>
    </source>
</evidence>
<dbReference type="Gene3D" id="3.40.630.30">
    <property type="match status" value="1"/>
</dbReference>
<dbReference type="InterPro" id="IPR016181">
    <property type="entry name" value="Acyl_CoA_acyltransferase"/>
</dbReference>
<reference evidence="3" key="1">
    <citation type="journal article" date="2022" name="Cell">
        <title>Repeat-based holocentromeres influence genome architecture and karyotype evolution.</title>
        <authorList>
            <person name="Hofstatter P.G."/>
            <person name="Thangavel G."/>
            <person name="Lux T."/>
            <person name="Neumann P."/>
            <person name="Vondrak T."/>
            <person name="Novak P."/>
            <person name="Zhang M."/>
            <person name="Costa L."/>
            <person name="Castellani M."/>
            <person name="Scott A."/>
            <person name="Toegelov H."/>
            <person name="Fuchs J."/>
            <person name="Mata-Sucre Y."/>
            <person name="Dias Y."/>
            <person name="Vanzela A.L.L."/>
            <person name="Huettel B."/>
            <person name="Almeida C.C.S."/>
            <person name="Simkova H."/>
            <person name="Souza G."/>
            <person name="Pedrosa-Harand A."/>
            <person name="Macas J."/>
            <person name="Mayer K.F.X."/>
            <person name="Houben A."/>
            <person name="Marques A."/>
        </authorList>
    </citation>
    <scope>NUCLEOTIDE SEQUENCE</scope>
    <source>
        <strain evidence="3">RhyBre1mFocal</strain>
    </source>
</reference>
<gene>
    <name evidence="3" type="ORF">LUZ63_008721</name>
</gene>
<evidence type="ECO:0000313" key="4">
    <source>
        <dbReference type="Proteomes" id="UP001151287"/>
    </source>
</evidence>
<name>A0A9Q0CU33_9POAL</name>
<organism evidence="3 4">
    <name type="scientific">Rhynchospora breviuscula</name>
    <dbReference type="NCBI Taxonomy" id="2022672"/>
    <lineage>
        <taxon>Eukaryota</taxon>
        <taxon>Viridiplantae</taxon>
        <taxon>Streptophyta</taxon>
        <taxon>Embryophyta</taxon>
        <taxon>Tracheophyta</taxon>
        <taxon>Spermatophyta</taxon>
        <taxon>Magnoliopsida</taxon>
        <taxon>Liliopsida</taxon>
        <taxon>Poales</taxon>
        <taxon>Cyperaceae</taxon>
        <taxon>Cyperoideae</taxon>
        <taxon>Rhynchosporeae</taxon>
        <taxon>Rhynchospora</taxon>
    </lineage>
</organism>
<feature type="compositionally biased region" description="Low complexity" evidence="1">
    <location>
        <begin position="49"/>
        <end position="101"/>
    </location>
</feature>
<dbReference type="Proteomes" id="UP001151287">
    <property type="component" value="Unassembled WGS sequence"/>
</dbReference>
<dbReference type="InterPro" id="IPR000182">
    <property type="entry name" value="GNAT_dom"/>
</dbReference>
<sequence length="331" mass="37055">MGAGAGASPSQPLPSLSLSLPRPGPGPGPGRLPSLSFPRNKRIQRQRHPLSLSLSPLRCSPSPHSSQTQQQQQLQEELEEPQQQPQTQQTQQTHQTHQTQTFLSPSSLSKLQTLSSFSRTHHFPDNHNDTDKLATLLIRPMLDPDIDAVSHLLSQSFIQTLFFPPNYANLLAFLVKNYLLGRRALLPHSTVLVGMYYSADAQDQDPQLACTAEISFDQRGANAASPTPFPPPDCPYICNMTVKNSLRRKGIGKLLLNTCEDLITEMTNKRDVYLHCRMVDKVPLSLYRKAGYEVVKTDSFLVWLTLQRRKYLMRKTLCDDVIGSETPTEGE</sequence>
<feature type="region of interest" description="Disordered" evidence="1">
    <location>
        <begin position="1"/>
        <end position="106"/>
    </location>
</feature>